<sequence length="124" mass="13771">MAKTKTLMLTGILALFANGTLAADLPAEIYQPAQAQTIKAEKQNDNEFEYKAELPARSISVSALAEKVTAHAQKQGFLSAKSEIKRDEADLEFKRGRQKLDISIDLEANGKIEYQADLDWEDDN</sequence>
<proteinExistence type="predicted"/>
<keyword evidence="1" id="KW-0732">Signal</keyword>
<dbReference type="Proteomes" id="UP000325536">
    <property type="component" value="Chromosome"/>
</dbReference>
<dbReference type="OrthoDB" id="5678031at2"/>
<reference evidence="2 3" key="1">
    <citation type="submission" date="2018-08" db="EMBL/GenBank/DDBJ databases">
        <title>Neisseria animalis ATCC 49930 complete genome.</title>
        <authorList>
            <person name="Veseli I.A."/>
            <person name="Mascarenhas dos Santos A.C."/>
            <person name="Buttler R."/>
            <person name="Pombert J.-F."/>
        </authorList>
    </citation>
    <scope>NUCLEOTIDE SEQUENCE [LARGE SCALE GENOMIC DNA]</scope>
    <source>
        <strain evidence="2 3">ATCC 49930</strain>
    </source>
</reference>
<dbReference type="KEGG" id="naq:D0T90_08710"/>
<feature type="chain" id="PRO_5031251019" description="PepSY domain-containing protein" evidence="1">
    <location>
        <begin position="23"/>
        <end position="124"/>
    </location>
</feature>
<dbReference type="AlphaFoldDB" id="A0A5P3MTX2"/>
<evidence type="ECO:0000313" key="3">
    <source>
        <dbReference type="Proteomes" id="UP000325536"/>
    </source>
</evidence>
<feature type="signal peptide" evidence="1">
    <location>
        <begin position="1"/>
        <end position="22"/>
    </location>
</feature>
<dbReference type="EMBL" id="CP031699">
    <property type="protein sequence ID" value="QEY25062.1"/>
    <property type="molecule type" value="Genomic_DNA"/>
</dbReference>
<accession>A0A5P3MTX2</accession>
<evidence type="ECO:0008006" key="4">
    <source>
        <dbReference type="Google" id="ProtNLM"/>
    </source>
</evidence>
<evidence type="ECO:0000256" key="1">
    <source>
        <dbReference type="SAM" id="SignalP"/>
    </source>
</evidence>
<name>A0A5P3MTX2_NEIAN</name>
<gene>
    <name evidence="2" type="ORF">D0T90_08710</name>
</gene>
<evidence type="ECO:0000313" key="2">
    <source>
        <dbReference type="EMBL" id="QEY25062.1"/>
    </source>
</evidence>
<keyword evidence="3" id="KW-1185">Reference proteome</keyword>
<organism evidence="2 3">
    <name type="scientific">Neisseria animalis</name>
    <dbReference type="NCBI Taxonomy" id="492"/>
    <lineage>
        <taxon>Bacteria</taxon>
        <taxon>Pseudomonadati</taxon>
        <taxon>Pseudomonadota</taxon>
        <taxon>Betaproteobacteria</taxon>
        <taxon>Neisseriales</taxon>
        <taxon>Neisseriaceae</taxon>
        <taxon>Neisseria</taxon>
    </lineage>
</organism>
<protein>
    <recommendedName>
        <fullName evidence="4">PepSY domain-containing protein</fullName>
    </recommendedName>
</protein>